<proteinExistence type="predicted"/>
<dbReference type="Gene3D" id="3.40.50.1820">
    <property type="entry name" value="alpha/beta hydrolase"/>
    <property type="match status" value="1"/>
</dbReference>
<dbReference type="SUPFAM" id="SSF53474">
    <property type="entry name" value="alpha/beta-Hydrolases"/>
    <property type="match status" value="1"/>
</dbReference>
<dbReference type="PANTHER" id="PTHR10655:SF17">
    <property type="entry name" value="LYSOPHOSPHOLIPASE-LIKE PROTEIN 1"/>
    <property type="match status" value="1"/>
</dbReference>
<dbReference type="OrthoDB" id="9796570at2"/>
<evidence type="ECO:0000313" key="2">
    <source>
        <dbReference type="EMBL" id="PRY83622.1"/>
    </source>
</evidence>
<evidence type="ECO:0000313" key="3">
    <source>
        <dbReference type="Proteomes" id="UP000238205"/>
    </source>
</evidence>
<dbReference type="Proteomes" id="UP000238205">
    <property type="component" value="Unassembled WGS sequence"/>
</dbReference>
<name>A0A2T0WA95_9LACT</name>
<dbReference type="AlphaFoldDB" id="A0A2T0WA95"/>
<keyword evidence="3" id="KW-1185">Reference proteome</keyword>
<dbReference type="RefSeq" id="WP_106190935.1">
    <property type="nucleotide sequence ID" value="NZ_PVTO01000003.1"/>
</dbReference>
<dbReference type="PANTHER" id="PTHR10655">
    <property type="entry name" value="LYSOPHOSPHOLIPASE-RELATED"/>
    <property type="match status" value="1"/>
</dbReference>
<comment type="caution">
    <text evidence="2">The sequence shown here is derived from an EMBL/GenBank/DDBJ whole genome shotgun (WGS) entry which is preliminary data.</text>
</comment>
<dbReference type="EMBL" id="PVTO01000003">
    <property type="protein sequence ID" value="PRY83622.1"/>
    <property type="molecule type" value="Genomic_DNA"/>
</dbReference>
<sequence>MNHLFKEGSDLNNTTLLLLHGTGGTERDLLPLADVIDPEANVLSVLGNINENGMARYFKRLAAGVFDEEDLKFRTKELNDYIDEAAKEYGFNRDKVVAVGYSNGANIAGSLLFHFKDALAGAILHHPMVPLRGLNLPDLKDTPVFIGAGTNDPICPPEESTELETLLKGAGSDVTLHWENHGHQLSSTEVQAASKWYTAQKNRLN</sequence>
<dbReference type="GO" id="GO:0016787">
    <property type="term" value="F:hydrolase activity"/>
    <property type="evidence" value="ECO:0007669"/>
    <property type="project" value="InterPro"/>
</dbReference>
<dbReference type="InterPro" id="IPR002925">
    <property type="entry name" value="Dienelactn_hydro"/>
</dbReference>
<gene>
    <name evidence="2" type="ORF">CLV38_10345</name>
</gene>
<accession>A0A2T0WA95</accession>
<reference evidence="2 3" key="1">
    <citation type="submission" date="2018-03" db="EMBL/GenBank/DDBJ databases">
        <title>Genomic Encyclopedia of Archaeal and Bacterial Type Strains, Phase II (KMG-II): from individual species to whole genera.</title>
        <authorList>
            <person name="Goeker M."/>
        </authorList>
    </citation>
    <scope>NUCLEOTIDE SEQUENCE [LARGE SCALE GENOMIC DNA]</scope>
    <source>
        <strain evidence="2 3">DSM 13175</strain>
    </source>
</reference>
<evidence type="ECO:0000259" key="1">
    <source>
        <dbReference type="Pfam" id="PF01738"/>
    </source>
</evidence>
<dbReference type="InterPro" id="IPR029058">
    <property type="entry name" value="AB_hydrolase_fold"/>
</dbReference>
<feature type="domain" description="Dienelactone hydrolase" evidence="1">
    <location>
        <begin position="76"/>
        <end position="183"/>
    </location>
</feature>
<dbReference type="Pfam" id="PF01738">
    <property type="entry name" value="DLH"/>
    <property type="match status" value="1"/>
</dbReference>
<organism evidence="2 3">
    <name type="scientific">Alkalibacterium olivapovliticus</name>
    <dbReference type="NCBI Taxonomy" id="99907"/>
    <lineage>
        <taxon>Bacteria</taxon>
        <taxon>Bacillati</taxon>
        <taxon>Bacillota</taxon>
        <taxon>Bacilli</taxon>
        <taxon>Lactobacillales</taxon>
        <taxon>Carnobacteriaceae</taxon>
        <taxon>Alkalibacterium</taxon>
    </lineage>
</organism>
<dbReference type="InterPro" id="IPR050565">
    <property type="entry name" value="LYPA1-2/EST-like"/>
</dbReference>
<protein>
    <submittedName>
        <fullName evidence="2">Phospholipase/carboxylesterase</fullName>
    </submittedName>
</protein>